<evidence type="ECO:0000313" key="1">
    <source>
        <dbReference type="EMBL" id="USW55507.1"/>
    </source>
</evidence>
<proteinExistence type="predicted"/>
<gene>
    <name evidence="1" type="ORF">Slin15195_G088260</name>
</gene>
<keyword evidence="2" id="KW-1185">Reference proteome</keyword>
<accession>A0A9Q9ATG7</accession>
<evidence type="ECO:0000313" key="2">
    <source>
        <dbReference type="Proteomes" id="UP001056384"/>
    </source>
</evidence>
<dbReference type="EMBL" id="CP099424">
    <property type="protein sequence ID" value="USW55507.1"/>
    <property type="molecule type" value="Genomic_DNA"/>
</dbReference>
<sequence>MESTLNSLYKLPAELREQIYFHAFACTEQHAYCYWKDGVLITLVDGRIYKIFTHTPYNLGKSLRCGATALTLLRTCSSIYHEALPVFHNVLELRLHIDGRYKSSTEIKGQDLGPIEHLKFIRFARVWDITVRLSTLEDLDRLIAQIDGLKELLKDNKQIEWRSISVQLSRYNEHPEAGQKVLDAVRAMTGVQQLDEIQDPWREGTTVFDYQSSGK</sequence>
<dbReference type="OrthoDB" id="62952at2759"/>
<reference evidence="1" key="1">
    <citation type="submission" date="2022-06" db="EMBL/GenBank/DDBJ databases">
        <title>Complete genome sequences of two strains of the flax pathogen Septoria linicola.</title>
        <authorList>
            <person name="Lapalu N."/>
            <person name="Simon A."/>
            <person name="Demenou B."/>
            <person name="Paumier D."/>
            <person name="Guillot M.-P."/>
            <person name="Gout L."/>
            <person name="Valade R."/>
        </authorList>
    </citation>
    <scope>NUCLEOTIDE SEQUENCE</scope>
    <source>
        <strain evidence="1">SE15195</strain>
    </source>
</reference>
<dbReference type="AlphaFoldDB" id="A0A9Q9ATG7"/>
<dbReference type="Proteomes" id="UP001056384">
    <property type="component" value="Chromosome 7"/>
</dbReference>
<organism evidence="1 2">
    <name type="scientific">Septoria linicola</name>
    <dbReference type="NCBI Taxonomy" id="215465"/>
    <lineage>
        <taxon>Eukaryota</taxon>
        <taxon>Fungi</taxon>
        <taxon>Dikarya</taxon>
        <taxon>Ascomycota</taxon>
        <taxon>Pezizomycotina</taxon>
        <taxon>Dothideomycetes</taxon>
        <taxon>Dothideomycetidae</taxon>
        <taxon>Mycosphaerellales</taxon>
        <taxon>Mycosphaerellaceae</taxon>
        <taxon>Septoria</taxon>
    </lineage>
</organism>
<protein>
    <submittedName>
        <fullName evidence="1">Uncharacterized protein</fullName>
    </submittedName>
</protein>
<name>A0A9Q9ATG7_9PEZI</name>